<evidence type="ECO:0000313" key="7">
    <source>
        <dbReference type="Proteomes" id="UP000190037"/>
    </source>
</evidence>
<dbReference type="AlphaFoldDB" id="A0A1T3NQJ4"/>
<evidence type="ECO:0000259" key="5">
    <source>
        <dbReference type="SMART" id="SM00062"/>
    </source>
</evidence>
<name>A0A1T3NQJ4_9ACTN</name>
<dbReference type="GO" id="GO:0006865">
    <property type="term" value="P:amino acid transport"/>
    <property type="evidence" value="ECO:0007669"/>
    <property type="project" value="TreeGrafter"/>
</dbReference>
<feature type="chain" id="PRO_5013069245" evidence="4">
    <location>
        <begin position="25"/>
        <end position="290"/>
    </location>
</feature>
<sequence>MNTKTLRRRAGCLLLAALTPVACAAETSDPEFFGKSSISIGMQNDLPGVSLLQSYTRSGTDYLLEQMIEKKLRIKAVVPTEVSAFDRIPKLLEGRVDLVVGSFSITAVRMKQIDFVGPYLTTYQGFMVGREGADIKAMADLDGKRVCTWEGTTSETALEQLRTARVDVLVEADAVACEEDLKAGRVAAISTDQTILYGFANLNGAAGFRVVPGLTIGAPQHYGIGLPKGHRADCRRLTAIVKEYVESSDWINDVQRSLPQIPLQEPGWISRYKPTSSSIDGRSCRDTAST</sequence>
<keyword evidence="2" id="KW-0813">Transport</keyword>
<feature type="domain" description="Solute-binding protein family 3/N-terminal" evidence="5">
    <location>
        <begin position="37"/>
        <end position="254"/>
    </location>
</feature>
<evidence type="ECO:0000256" key="1">
    <source>
        <dbReference type="ARBA" id="ARBA00010333"/>
    </source>
</evidence>
<dbReference type="GO" id="GO:0030288">
    <property type="term" value="C:outer membrane-bounded periplasmic space"/>
    <property type="evidence" value="ECO:0007669"/>
    <property type="project" value="TreeGrafter"/>
</dbReference>
<dbReference type="Pfam" id="PF00497">
    <property type="entry name" value="SBP_bac_3"/>
    <property type="match status" value="1"/>
</dbReference>
<dbReference type="SMART" id="SM00062">
    <property type="entry name" value="PBPb"/>
    <property type="match status" value="1"/>
</dbReference>
<dbReference type="RefSeq" id="WP_078980249.1">
    <property type="nucleotide sequence ID" value="NZ_MWQN01000002.1"/>
</dbReference>
<evidence type="ECO:0000256" key="3">
    <source>
        <dbReference type="ARBA" id="ARBA00022729"/>
    </source>
</evidence>
<evidence type="ECO:0000256" key="2">
    <source>
        <dbReference type="ARBA" id="ARBA00022448"/>
    </source>
</evidence>
<reference evidence="6 7" key="1">
    <citation type="submission" date="2017-03" db="EMBL/GenBank/DDBJ databases">
        <title>Draft genome sequence of Streptomyces scabrisporus NF3, endophyte isolated from Amphipterygium adstringens.</title>
        <authorList>
            <person name="Vazquez M."/>
            <person name="Ceapa C.D."/>
            <person name="Rodriguez Luna D."/>
            <person name="Sanchez Esquivel S."/>
        </authorList>
    </citation>
    <scope>NUCLEOTIDE SEQUENCE [LARGE SCALE GENOMIC DNA]</scope>
    <source>
        <strain evidence="6 7">NF3</strain>
    </source>
</reference>
<dbReference type="GO" id="GO:0005576">
    <property type="term" value="C:extracellular region"/>
    <property type="evidence" value="ECO:0007669"/>
    <property type="project" value="TreeGrafter"/>
</dbReference>
<keyword evidence="3 4" id="KW-0732">Signal</keyword>
<comment type="similarity">
    <text evidence="1">Belongs to the bacterial solute-binding protein 3 family.</text>
</comment>
<dbReference type="Gene3D" id="3.40.190.10">
    <property type="entry name" value="Periplasmic binding protein-like II"/>
    <property type="match status" value="2"/>
</dbReference>
<proteinExistence type="inferred from homology"/>
<gene>
    <name evidence="6" type="ORF">B4N89_33660</name>
</gene>
<dbReference type="SUPFAM" id="SSF53850">
    <property type="entry name" value="Periplasmic binding protein-like II"/>
    <property type="match status" value="1"/>
</dbReference>
<dbReference type="Proteomes" id="UP000190037">
    <property type="component" value="Unassembled WGS sequence"/>
</dbReference>
<keyword evidence="7" id="KW-1185">Reference proteome</keyword>
<evidence type="ECO:0000256" key="4">
    <source>
        <dbReference type="SAM" id="SignalP"/>
    </source>
</evidence>
<evidence type="ECO:0000313" key="6">
    <source>
        <dbReference type="EMBL" id="OPC79048.1"/>
    </source>
</evidence>
<dbReference type="STRING" id="159449.B4N89_33660"/>
<dbReference type="PANTHER" id="PTHR30085:SF6">
    <property type="entry name" value="ABC TRANSPORTER GLUTAMINE-BINDING PROTEIN GLNH"/>
    <property type="match status" value="1"/>
</dbReference>
<protein>
    <submittedName>
        <fullName evidence="6">Glutamate-binding protein</fullName>
    </submittedName>
</protein>
<dbReference type="InterPro" id="IPR051455">
    <property type="entry name" value="Bact_solute-bind_prot3"/>
</dbReference>
<dbReference type="OrthoDB" id="3229768at2"/>
<organism evidence="6 7">
    <name type="scientific">Embleya scabrispora</name>
    <dbReference type="NCBI Taxonomy" id="159449"/>
    <lineage>
        <taxon>Bacteria</taxon>
        <taxon>Bacillati</taxon>
        <taxon>Actinomycetota</taxon>
        <taxon>Actinomycetes</taxon>
        <taxon>Kitasatosporales</taxon>
        <taxon>Streptomycetaceae</taxon>
        <taxon>Embleya</taxon>
    </lineage>
</organism>
<feature type="signal peptide" evidence="4">
    <location>
        <begin position="1"/>
        <end position="24"/>
    </location>
</feature>
<comment type="caution">
    <text evidence="6">The sequence shown here is derived from an EMBL/GenBank/DDBJ whole genome shotgun (WGS) entry which is preliminary data.</text>
</comment>
<accession>A0A1T3NQJ4</accession>
<dbReference type="InterPro" id="IPR001638">
    <property type="entry name" value="Solute-binding_3/MltF_N"/>
</dbReference>
<dbReference type="PANTHER" id="PTHR30085">
    <property type="entry name" value="AMINO ACID ABC TRANSPORTER PERMEASE"/>
    <property type="match status" value="1"/>
</dbReference>
<dbReference type="EMBL" id="MWQN01000002">
    <property type="protein sequence ID" value="OPC79048.1"/>
    <property type="molecule type" value="Genomic_DNA"/>
</dbReference>